<accession>A0AAD9D2U1</accession>
<organism evidence="1 2">
    <name type="scientific">Papiliotrema laurentii</name>
    <name type="common">Cryptococcus laurentii</name>
    <dbReference type="NCBI Taxonomy" id="5418"/>
    <lineage>
        <taxon>Eukaryota</taxon>
        <taxon>Fungi</taxon>
        <taxon>Dikarya</taxon>
        <taxon>Basidiomycota</taxon>
        <taxon>Agaricomycotina</taxon>
        <taxon>Tremellomycetes</taxon>
        <taxon>Tremellales</taxon>
        <taxon>Rhynchogastremaceae</taxon>
        <taxon>Papiliotrema</taxon>
    </lineage>
</organism>
<evidence type="ECO:0000313" key="2">
    <source>
        <dbReference type="Proteomes" id="UP001182556"/>
    </source>
</evidence>
<dbReference type="EMBL" id="JAODAN010000005">
    <property type="protein sequence ID" value="KAK1924156.1"/>
    <property type="molecule type" value="Genomic_DNA"/>
</dbReference>
<dbReference type="Proteomes" id="UP001182556">
    <property type="component" value="Unassembled WGS sequence"/>
</dbReference>
<name>A0AAD9D2U1_PAPLA</name>
<keyword evidence="2" id="KW-1185">Reference proteome</keyword>
<reference evidence="1" key="1">
    <citation type="submission" date="2023-02" db="EMBL/GenBank/DDBJ databases">
        <title>Identification and recombinant expression of a fungal hydrolase from Papiliotrema laurentii that hydrolyzes apple cutin and clears colloidal polyester polyurethane.</title>
        <authorList>
            <consortium name="DOE Joint Genome Institute"/>
            <person name="Roman V.A."/>
            <person name="Bojanowski C."/>
            <person name="Crable B.R."/>
            <person name="Wagner D.N."/>
            <person name="Hung C.S."/>
            <person name="Nadeau L.J."/>
            <person name="Schratz L."/>
            <person name="Haridas S."/>
            <person name="Pangilinan J."/>
            <person name="Lipzen A."/>
            <person name="Na H."/>
            <person name="Yan M."/>
            <person name="Ng V."/>
            <person name="Grigoriev I.V."/>
            <person name="Spatafora J.W."/>
            <person name="Barlow D."/>
            <person name="Biffinger J."/>
            <person name="Kelley-Loughnane N."/>
            <person name="Varaljay V.A."/>
            <person name="Crookes-Goodson W.J."/>
        </authorList>
    </citation>
    <scope>NUCLEOTIDE SEQUENCE</scope>
    <source>
        <strain evidence="1">5307AH</strain>
    </source>
</reference>
<dbReference type="AlphaFoldDB" id="A0AAD9D2U1"/>
<gene>
    <name evidence="1" type="ORF">DB88DRAFT_472717</name>
</gene>
<sequence>MNLPRATKCIHIRVLQALQGGVVILRIVASFVSSCILAKVVDRPASTYELVMWRSRSRRYFLGQSAMTFSHLNDQYRLLRKACPDKLDSRVFAPCDRCCSDSEAAESSVSEPHSGAERPLSDIKSLRVATASVTDINLCTRNGSPRRQRGRFDRPARASADDEIALIGGDEECHCVFFCCIYLVVCPITGLRMSLQTPRGCSAPNSKVKNDEEFRTINEVGTDNADRSATTKGCSELVPSRGVLTNALLIQSSLPTLSGTREA</sequence>
<proteinExistence type="predicted"/>
<protein>
    <submittedName>
        <fullName evidence="1">Uncharacterized protein</fullName>
    </submittedName>
</protein>
<evidence type="ECO:0000313" key="1">
    <source>
        <dbReference type="EMBL" id="KAK1924156.1"/>
    </source>
</evidence>
<comment type="caution">
    <text evidence="1">The sequence shown here is derived from an EMBL/GenBank/DDBJ whole genome shotgun (WGS) entry which is preliminary data.</text>
</comment>